<dbReference type="Proteomes" id="UP000298663">
    <property type="component" value="Unassembled WGS sequence"/>
</dbReference>
<proteinExistence type="predicted"/>
<reference evidence="2 3" key="2">
    <citation type="journal article" date="2019" name="G3 (Bethesda)">
        <title>Hybrid Assembly of the Genome of the Entomopathogenic Nematode Steinernema carpocapsae Identifies the X-Chromosome.</title>
        <authorList>
            <person name="Serra L."/>
            <person name="Macchietto M."/>
            <person name="Macias-Munoz A."/>
            <person name="McGill C.J."/>
            <person name="Rodriguez I.M."/>
            <person name="Rodriguez B."/>
            <person name="Murad R."/>
            <person name="Mortazavi A."/>
        </authorList>
    </citation>
    <scope>NUCLEOTIDE SEQUENCE [LARGE SCALE GENOMIC DNA]</scope>
    <source>
        <strain evidence="2 3">ALL</strain>
    </source>
</reference>
<feature type="region of interest" description="Disordered" evidence="1">
    <location>
        <begin position="64"/>
        <end position="84"/>
    </location>
</feature>
<evidence type="ECO:0000313" key="3">
    <source>
        <dbReference type="Proteomes" id="UP000298663"/>
    </source>
</evidence>
<protein>
    <submittedName>
        <fullName evidence="2">Uncharacterized protein</fullName>
    </submittedName>
</protein>
<comment type="caution">
    <text evidence="2">The sequence shown here is derived from an EMBL/GenBank/DDBJ whole genome shotgun (WGS) entry which is preliminary data.</text>
</comment>
<feature type="region of interest" description="Disordered" evidence="1">
    <location>
        <begin position="1"/>
        <end position="40"/>
    </location>
</feature>
<accession>A0A4U5MK96</accession>
<reference evidence="2 3" key="1">
    <citation type="journal article" date="2015" name="Genome Biol.">
        <title>Comparative genomics of Steinernema reveals deeply conserved gene regulatory networks.</title>
        <authorList>
            <person name="Dillman A.R."/>
            <person name="Macchietto M."/>
            <person name="Porter C.F."/>
            <person name="Rogers A."/>
            <person name="Williams B."/>
            <person name="Antoshechkin I."/>
            <person name="Lee M.M."/>
            <person name="Goodwin Z."/>
            <person name="Lu X."/>
            <person name="Lewis E.E."/>
            <person name="Goodrich-Blair H."/>
            <person name="Stock S.P."/>
            <person name="Adams B.J."/>
            <person name="Sternberg P.W."/>
            <person name="Mortazavi A."/>
        </authorList>
    </citation>
    <scope>NUCLEOTIDE SEQUENCE [LARGE SCALE GENOMIC DNA]</scope>
    <source>
        <strain evidence="2 3">ALL</strain>
    </source>
</reference>
<gene>
    <name evidence="2" type="ORF">L596_021939</name>
</gene>
<evidence type="ECO:0000313" key="2">
    <source>
        <dbReference type="EMBL" id="TKR69838.1"/>
    </source>
</evidence>
<name>A0A4U5MK96_STECR</name>
<sequence>MSSEAQRGTEIRVETRPQDQTPPLAVDLTSIHTRERRRRRRDLDEKCRRLLVVDFTPWGRHRRRGGGPFKRCAYPVSKRSKTAS</sequence>
<keyword evidence="3" id="KW-1185">Reference proteome</keyword>
<dbReference type="EMBL" id="AZBU02000007">
    <property type="protein sequence ID" value="TKR69838.1"/>
    <property type="molecule type" value="Genomic_DNA"/>
</dbReference>
<dbReference type="AlphaFoldDB" id="A0A4U5MK96"/>
<organism evidence="2 3">
    <name type="scientific">Steinernema carpocapsae</name>
    <name type="common">Entomopathogenic nematode</name>
    <dbReference type="NCBI Taxonomy" id="34508"/>
    <lineage>
        <taxon>Eukaryota</taxon>
        <taxon>Metazoa</taxon>
        <taxon>Ecdysozoa</taxon>
        <taxon>Nematoda</taxon>
        <taxon>Chromadorea</taxon>
        <taxon>Rhabditida</taxon>
        <taxon>Tylenchina</taxon>
        <taxon>Panagrolaimomorpha</taxon>
        <taxon>Strongyloidoidea</taxon>
        <taxon>Steinernematidae</taxon>
        <taxon>Steinernema</taxon>
    </lineage>
</organism>
<feature type="compositionally biased region" description="Basic and acidic residues" evidence="1">
    <location>
        <begin position="7"/>
        <end position="17"/>
    </location>
</feature>
<evidence type="ECO:0000256" key="1">
    <source>
        <dbReference type="SAM" id="MobiDB-lite"/>
    </source>
</evidence>